<dbReference type="PROSITE" id="PS50987">
    <property type="entry name" value="HTH_ARSR_2"/>
    <property type="match status" value="1"/>
</dbReference>
<protein>
    <submittedName>
        <fullName evidence="2">ArsR/SmtB family transcription factor</fullName>
    </submittedName>
</protein>
<evidence type="ECO:0000259" key="1">
    <source>
        <dbReference type="PROSITE" id="PS50987"/>
    </source>
</evidence>
<dbReference type="InterPro" id="IPR011991">
    <property type="entry name" value="ArsR-like_HTH"/>
</dbReference>
<feature type="domain" description="HTH arsR-type" evidence="1">
    <location>
        <begin position="1"/>
        <end position="93"/>
    </location>
</feature>
<dbReference type="PANTHER" id="PTHR38600">
    <property type="entry name" value="TRANSCRIPTIONAL REGULATORY PROTEIN"/>
    <property type="match status" value="1"/>
</dbReference>
<dbReference type="SUPFAM" id="SSF46785">
    <property type="entry name" value="Winged helix' DNA-binding domain"/>
    <property type="match status" value="1"/>
</dbReference>
<dbReference type="Proteomes" id="UP001627408">
    <property type="component" value="Unassembled WGS sequence"/>
</dbReference>
<evidence type="ECO:0000313" key="3">
    <source>
        <dbReference type="Proteomes" id="UP001627408"/>
    </source>
</evidence>
<dbReference type="NCBIfam" id="NF033788">
    <property type="entry name" value="HTH_metalloreg"/>
    <property type="match status" value="1"/>
</dbReference>
<dbReference type="SMART" id="SM00418">
    <property type="entry name" value="HTH_ARSR"/>
    <property type="match status" value="1"/>
</dbReference>
<name>A0ABW8UX97_9RHOB</name>
<dbReference type="InterPro" id="IPR001845">
    <property type="entry name" value="HTH_ArsR_DNA-bd_dom"/>
</dbReference>
<dbReference type="InterPro" id="IPR036388">
    <property type="entry name" value="WH-like_DNA-bd_sf"/>
</dbReference>
<dbReference type="InterPro" id="IPR036390">
    <property type="entry name" value="WH_DNA-bd_sf"/>
</dbReference>
<dbReference type="CDD" id="cd00090">
    <property type="entry name" value="HTH_ARSR"/>
    <property type="match status" value="1"/>
</dbReference>
<reference evidence="2 3" key="1">
    <citation type="submission" date="2024-08" db="EMBL/GenBank/DDBJ databases">
        <title>Tateyamaria sp. nov., isolated from marine algae.</title>
        <authorList>
            <person name="Choi B.J."/>
            <person name="Kim J.M."/>
            <person name="Lee J.K."/>
            <person name="Choi D.G."/>
            <person name="Bayburt H."/>
            <person name="Baek J.H."/>
            <person name="Han D.M."/>
            <person name="Jeon C.O."/>
        </authorList>
    </citation>
    <scope>NUCLEOTIDE SEQUENCE [LARGE SCALE GENOMIC DNA]</scope>
    <source>
        <strain evidence="2 3">KMU-156</strain>
    </source>
</reference>
<dbReference type="EMBL" id="JBHDIY010000002">
    <property type="protein sequence ID" value="MFL4471795.1"/>
    <property type="molecule type" value="Genomic_DNA"/>
</dbReference>
<keyword evidence="3" id="KW-1185">Reference proteome</keyword>
<dbReference type="Gene3D" id="1.10.10.10">
    <property type="entry name" value="Winged helix-like DNA-binding domain superfamily/Winged helix DNA-binding domain"/>
    <property type="match status" value="1"/>
</dbReference>
<evidence type="ECO:0000313" key="2">
    <source>
        <dbReference type="EMBL" id="MFL4471795.1"/>
    </source>
</evidence>
<accession>A0ABW8UX97</accession>
<sequence length="111" mass="12511">MDENDQLDAAFAALAHPARRAILAQLAKGTASVNTLAAPFDMSLPAVSKHIRVLENAGLISRERDAQFRLCTLQTKPLQDISNWTDQYRHIWDARFDVMDTLLKDMKDSDQ</sequence>
<comment type="caution">
    <text evidence="2">The sequence shown here is derived from an EMBL/GenBank/DDBJ whole genome shotgun (WGS) entry which is preliminary data.</text>
</comment>
<dbReference type="RefSeq" id="WP_407593659.1">
    <property type="nucleotide sequence ID" value="NZ_JBHDIY010000002.1"/>
</dbReference>
<organism evidence="2 3">
    <name type="scientific">Tateyamaria armeniaca</name>
    <dbReference type="NCBI Taxonomy" id="2518930"/>
    <lineage>
        <taxon>Bacteria</taxon>
        <taxon>Pseudomonadati</taxon>
        <taxon>Pseudomonadota</taxon>
        <taxon>Alphaproteobacteria</taxon>
        <taxon>Rhodobacterales</taxon>
        <taxon>Roseobacteraceae</taxon>
        <taxon>Tateyamaria</taxon>
    </lineage>
</organism>
<dbReference type="PANTHER" id="PTHR38600:SF2">
    <property type="entry name" value="SLL0088 PROTEIN"/>
    <property type="match status" value="1"/>
</dbReference>
<proteinExistence type="predicted"/>
<dbReference type="PRINTS" id="PR00778">
    <property type="entry name" value="HTHARSR"/>
</dbReference>
<dbReference type="Pfam" id="PF12840">
    <property type="entry name" value="HTH_20"/>
    <property type="match status" value="1"/>
</dbReference>
<gene>
    <name evidence="2" type="ORF">ACERZ8_18640</name>
</gene>